<dbReference type="Proteomes" id="UP000004324">
    <property type="component" value="Unassembled WGS sequence"/>
</dbReference>
<dbReference type="AlphaFoldDB" id="I8REK9"/>
<evidence type="ECO:0000259" key="1">
    <source>
        <dbReference type="Pfam" id="PF00535"/>
    </source>
</evidence>
<organism evidence="2 3">
    <name type="scientific">Pelosinus fermentans B4</name>
    <dbReference type="NCBI Taxonomy" id="1149862"/>
    <lineage>
        <taxon>Bacteria</taxon>
        <taxon>Bacillati</taxon>
        <taxon>Bacillota</taxon>
        <taxon>Negativicutes</taxon>
        <taxon>Selenomonadales</taxon>
        <taxon>Sporomusaceae</taxon>
        <taxon>Pelosinus</taxon>
    </lineage>
</organism>
<reference evidence="2 3" key="1">
    <citation type="journal article" date="2012" name="J. Bacteriol.">
        <title>Draft Genome Sequences for Two Metal-Reducing Pelosinus fermentans Strains Isolated from a Cr(VI)-Contaminated Site and for Type Strain R7.</title>
        <authorList>
            <person name="Brown S.D."/>
            <person name="Podar M."/>
            <person name="Klingeman D.M."/>
            <person name="Johnson C.M."/>
            <person name="Yang Z.K."/>
            <person name="Utturkar S.M."/>
            <person name="Land M.L."/>
            <person name="Mosher J.J."/>
            <person name="Hurt R.A.Jr."/>
            <person name="Phelps T.J."/>
            <person name="Palumbo A.V."/>
            <person name="Arkin A.P."/>
            <person name="Hazen T.C."/>
            <person name="Elias D.A."/>
        </authorList>
    </citation>
    <scope>NUCLEOTIDE SEQUENCE [LARGE SCALE GENOMIC DNA]</scope>
    <source>
        <strain evidence="2 3">B4</strain>
    </source>
</reference>
<dbReference type="GO" id="GO:0016740">
    <property type="term" value="F:transferase activity"/>
    <property type="evidence" value="ECO:0007669"/>
    <property type="project" value="UniProtKB-KW"/>
</dbReference>
<dbReference type="PANTHER" id="PTHR43685:SF2">
    <property type="entry name" value="GLYCOSYLTRANSFERASE 2-LIKE DOMAIN-CONTAINING PROTEIN"/>
    <property type="match status" value="1"/>
</dbReference>
<dbReference type="Pfam" id="PF00535">
    <property type="entry name" value="Glycos_transf_2"/>
    <property type="match status" value="1"/>
</dbReference>
<dbReference type="InterPro" id="IPR050834">
    <property type="entry name" value="Glycosyltransf_2"/>
</dbReference>
<dbReference type="PATRIC" id="fig|1149862.3.peg.4760"/>
<gene>
    <name evidence="2" type="ORF">FB4_1719</name>
</gene>
<proteinExistence type="predicted"/>
<dbReference type="InterPro" id="IPR001173">
    <property type="entry name" value="Glyco_trans_2-like"/>
</dbReference>
<sequence>MRISVCMATYNGERYINVQLNSILKQIGIYDEVIILDDCSTDKTIECINFFNDKRIKIIKNEFNFGPIKAIEKALQYATGDIIILSDQDDEWKDNKVNTIVQVFERNNIDVIQHDAMIVDGKGNIIHESWAQIIKFGSGITKNFVKNTYVGCCMAFKKEVLVKVLPIPPGVQMHDQWIGIVAELHGFRVKFIQDNLINYVRHGSNASPMVRRSMSQALYGRIKFIRAVTTHYFCRVF</sequence>
<dbReference type="Gene3D" id="3.90.550.10">
    <property type="entry name" value="Spore Coat Polysaccharide Biosynthesis Protein SpsA, Chain A"/>
    <property type="match status" value="1"/>
</dbReference>
<dbReference type="PANTHER" id="PTHR43685">
    <property type="entry name" value="GLYCOSYLTRANSFERASE"/>
    <property type="match status" value="1"/>
</dbReference>
<name>I8REK9_9FIRM</name>
<evidence type="ECO:0000313" key="2">
    <source>
        <dbReference type="EMBL" id="EIW16030.1"/>
    </source>
</evidence>
<keyword evidence="2" id="KW-0808">Transferase</keyword>
<dbReference type="InterPro" id="IPR029044">
    <property type="entry name" value="Nucleotide-diphossugar_trans"/>
</dbReference>
<evidence type="ECO:0000313" key="3">
    <source>
        <dbReference type="Proteomes" id="UP000004324"/>
    </source>
</evidence>
<feature type="domain" description="Glycosyltransferase 2-like" evidence="1">
    <location>
        <begin position="4"/>
        <end position="163"/>
    </location>
</feature>
<keyword evidence="3" id="KW-1185">Reference proteome</keyword>
<dbReference type="OrthoDB" id="9802649at2"/>
<dbReference type="EMBL" id="AKVJ01000076">
    <property type="protein sequence ID" value="EIW16030.1"/>
    <property type="molecule type" value="Genomic_DNA"/>
</dbReference>
<dbReference type="SUPFAM" id="SSF53448">
    <property type="entry name" value="Nucleotide-diphospho-sugar transferases"/>
    <property type="match status" value="1"/>
</dbReference>
<comment type="caution">
    <text evidence="2">The sequence shown here is derived from an EMBL/GenBank/DDBJ whole genome shotgun (WGS) entry which is preliminary data.</text>
</comment>
<dbReference type="RefSeq" id="WP_007939088.1">
    <property type="nucleotide sequence ID" value="NZ_AKVJ01000076.1"/>
</dbReference>
<protein>
    <submittedName>
        <fullName evidence="2">Glycosyl transferase family 2</fullName>
    </submittedName>
</protein>
<accession>I8REK9</accession>